<dbReference type="Proteomes" id="UP001064632">
    <property type="component" value="Chromosome"/>
</dbReference>
<evidence type="ECO:0000313" key="1">
    <source>
        <dbReference type="EMBL" id="UXI66920.1"/>
    </source>
</evidence>
<proteinExistence type="predicted"/>
<gene>
    <name evidence="1" type="ORF">N4264_19495</name>
</gene>
<protein>
    <recommendedName>
        <fullName evidence="3">Long-chain fatty acid transport protein</fullName>
    </recommendedName>
</protein>
<accession>A0ABY6BCS2</accession>
<sequence length="345" mass="37710">MVRWHEYARQSIQPSYSWAEPEVAVEAPALLDLVGHRSTASAYLAVGNDAAVGVSLQSGLVSGVPSRQSDDRTPHLIPEVRPGLHRYIVAPSYLHGWGTSGHWSVSALFAYQRFANATFSAGEMTNDAALAATPAGEVSYGRGVRLEMSDLLTRRLRWKASYQSRVNMDAFSSYRGVYADPGDFDIPSAASVGFEYSVLPQLRVELSAERVMYSEIRAFTSPGLPRRFLAALGSGNSPRFAWDDLDVYSAGFTWLGGNAGEVGLRYSTRTQPAPTSNLLDQLLGEVSEYSLDLSYALATSNTGELRFMASYAPAQYMLAGPANYAARNRLAGNEIEFEAVWTTRF</sequence>
<dbReference type="RefSeq" id="WP_261693900.1">
    <property type="nucleotide sequence ID" value="NZ_CP104694.1"/>
</dbReference>
<organism evidence="1 2">
    <name type="scientific">Tahibacter amnicola</name>
    <dbReference type="NCBI Taxonomy" id="2976241"/>
    <lineage>
        <taxon>Bacteria</taxon>
        <taxon>Pseudomonadati</taxon>
        <taxon>Pseudomonadota</taxon>
        <taxon>Gammaproteobacteria</taxon>
        <taxon>Lysobacterales</taxon>
        <taxon>Rhodanobacteraceae</taxon>
        <taxon>Tahibacter</taxon>
    </lineage>
</organism>
<evidence type="ECO:0008006" key="3">
    <source>
        <dbReference type="Google" id="ProtNLM"/>
    </source>
</evidence>
<dbReference type="Gene3D" id="2.40.160.60">
    <property type="entry name" value="Outer membrane protein transport protein (OMPP1/FadL/TodX)"/>
    <property type="match status" value="1"/>
</dbReference>
<keyword evidence="2" id="KW-1185">Reference proteome</keyword>
<name>A0ABY6BCS2_9GAMM</name>
<dbReference type="EMBL" id="CP104694">
    <property type="protein sequence ID" value="UXI66920.1"/>
    <property type="molecule type" value="Genomic_DNA"/>
</dbReference>
<reference evidence="1" key="1">
    <citation type="submission" date="2022-09" db="EMBL/GenBank/DDBJ databases">
        <title>Tahibacter sp. nov., isolated from a fresh water.</title>
        <authorList>
            <person name="Baek J.H."/>
            <person name="Lee J.K."/>
            <person name="Kim J.M."/>
            <person name="Jeon C.O."/>
        </authorList>
    </citation>
    <scope>NUCLEOTIDE SEQUENCE</scope>
    <source>
        <strain evidence="1">W38</strain>
    </source>
</reference>
<dbReference type="SUPFAM" id="SSF56935">
    <property type="entry name" value="Porins"/>
    <property type="match status" value="1"/>
</dbReference>
<evidence type="ECO:0000313" key="2">
    <source>
        <dbReference type="Proteomes" id="UP001064632"/>
    </source>
</evidence>